<dbReference type="RefSeq" id="XP_031865075.1">
    <property type="nucleotide sequence ID" value="XM_032018667.1"/>
</dbReference>
<dbReference type="InterPro" id="IPR002575">
    <property type="entry name" value="Aminoglycoside_PTrfase"/>
</dbReference>
<protein>
    <recommendedName>
        <fullName evidence="1">Aminoglycoside phosphotransferase domain-containing protein</fullName>
    </recommendedName>
</protein>
<comment type="caution">
    <text evidence="2">The sequence shown here is derived from an EMBL/GenBank/DDBJ whole genome shotgun (WGS) entry which is preliminary data.</text>
</comment>
<dbReference type="EMBL" id="NPIC01000014">
    <property type="protein sequence ID" value="RDL30699.1"/>
    <property type="molecule type" value="Genomic_DNA"/>
</dbReference>
<sequence>MAQVLQPYSTRVFNTLPELHMAQDSFMIKGGKGLVDNVFKPMIEKHGLEAKLGVGLLHRHFDLEGSEKLVEFNNISLPWNSDREDSHNGGKVLPSAWVVRNGGLIPYEYYFSPLGRCGRVRGRTDNMPSLFPHIGFTCALEVTEGRANINLSPDQVAEGGWEDSTETMWFFEPEYMSTSLMDSEMDVLSKVNKTALLRRATSLANGLECDFVGDPIMRDDQAILRINFPSEGKSWAAKIPFEQQWPFYEISVRPLEFIARNHPRIPAPRVHDYVDAGAEQENPVEVAYILMDWMDGSHMQPWSLSEPSISARHRVLEQIADIMLEMLSNKPIDGGIYLYGVPDGTPKNTPVSTVVWLTESIDRALRRHLRQKKTSIVIDNLIQRSMVAQYVVPEHNTSYWAAIHPDLHSTNIIADKDWKITGLIDWNLMSAQPLQKWAVFPKLIDHIPGAAPPDLPAEYTYLNLAQDKAYFVAVLAEKERKNTSKMDVAKLVESSTERTFFEMSHNALTVHRKFAERFCKRAKANVEGARRELELFLAKNPGISRDDAGVVDVEKELDRLLANIAKD</sequence>
<feature type="domain" description="Aminoglycoside phosphotransferase" evidence="1">
    <location>
        <begin position="222"/>
        <end position="431"/>
    </location>
</feature>
<dbReference type="Gene3D" id="3.90.1200.10">
    <property type="match status" value="1"/>
</dbReference>
<dbReference type="InterPro" id="IPR011009">
    <property type="entry name" value="Kinase-like_dom_sf"/>
</dbReference>
<dbReference type="PANTHER" id="PTHR21310:SF37">
    <property type="entry name" value="AMINOGLYCOSIDE PHOSPHOTRANSFERASE DOMAIN-CONTAINING PROTEIN"/>
    <property type="match status" value="1"/>
</dbReference>
<dbReference type="PANTHER" id="PTHR21310">
    <property type="entry name" value="AMINOGLYCOSIDE PHOSPHOTRANSFERASE-RELATED-RELATED"/>
    <property type="match status" value="1"/>
</dbReference>
<dbReference type="AlphaFoldDB" id="A0A370TA65"/>
<dbReference type="GeneID" id="43602893"/>
<gene>
    <name evidence="2" type="ORF">BP5553_10044</name>
</gene>
<organism evidence="2 3">
    <name type="scientific">Venustampulla echinocandica</name>
    <dbReference type="NCBI Taxonomy" id="2656787"/>
    <lineage>
        <taxon>Eukaryota</taxon>
        <taxon>Fungi</taxon>
        <taxon>Dikarya</taxon>
        <taxon>Ascomycota</taxon>
        <taxon>Pezizomycotina</taxon>
        <taxon>Leotiomycetes</taxon>
        <taxon>Helotiales</taxon>
        <taxon>Pleuroascaceae</taxon>
        <taxon>Venustampulla</taxon>
    </lineage>
</organism>
<evidence type="ECO:0000259" key="1">
    <source>
        <dbReference type="Pfam" id="PF01636"/>
    </source>
</evidence>
<keyword evidence="3" id="KW-1185">Reference proteome</keyword>
<dbReference type="Proteomes" id="UP000254866">
    <property type="component" value="Unassembled WGS sequence"/>
</dbReference>
<evidence type="ECO:0000313" key="3">
    <source>
        <dbReference type="Proteomes" id="UP000254866"/>
    </source>
</evidence>
<dbReference type="Pfam" id="PF01636">
    <property type="entry name" value="APH"/>
    <property type="match status" value="1"/>
</dbReference>
<name>A0A370TA65_9HELO</name>
<dbReference type="SUPFAM" id="SSF56112">
    <property type="entry name" value="Protein kinase-like (PK-like)"/>
    <property type="match status" value="1"/>
</dbReference>
<proteinExistence type="predicted"/>
<evidence type="ECO:0000313" key="2">
    <source>
        <dbReference type="EMBL" id="RDL30699.1"/>
    </source>
</evidence>
<accession>A0A370TA65</accession>
<dbReference type="STRING" id="2656787.A0A370TA65"/>
<dbReference type="Gene3D" id="3.30.200.150">
    <property type="match status" value="1"/>
</dbReference>
<reference evidence="2 3" key="1">
    <citation type="journal article" date="2018" name="IMA Fungus">
        <title>IMA Genome-F 9: Draft genome sequence of Annulohypoxylon stygium, Aspergillus mulundensis, Berkeleyomyces basicola (syn. Thielaviopsis basicola), Ceratocystis smalleyi, two Cercospora beticola strains, Coleophoma cylindrospora, Fusarium fracticaudum, Phialophora cf. hyalina, and Morchella septimelata.</title>
        <authorList>
            <person name="Wingfield B.D."/>
            <person name="Bills G.F."/>
            <person name="Dong Y."/>
            <person name="Huang W."/>
            <person name="Nel W.J."/>
            <person name="Swalarsk-Parry B.S."/>
            <person name="Vaghefi N."/>
            <person name="Wilken P.M."/>
            <person name="An Z."/>
            <person name="de Beer Z.W."/>
            <person name="De Vos L."/>
            <person name="Chen L."/>
            <person name="Duong T.A."/>
            <person name="Gao Y."/>
            <person name="Hammerbacher A."/>
            <person name="Kikkert J.R."/>
            <person name="Li Y."/>
            <person name="Li H."/>
            <person name="Li K."/>
            <person name="Li Q."/>
            <person name="Liu X."/>
            <person name="Ma X."/>
            <person name="Naidoo K."/>
            <person name="Pethybridge S.J."/>
            <person name="Sun J."/>
            <person name="Steenkamp E.T."/>
            <person name="van der Nest M.A."/>
            <person name="van Wyk S."/>
            <person name="Wingfield M.J."/>
            <person name="Xiong C."/>
            <person name="Yue Q."/>
            <person name="Zhang X."/>
        </authorList>
    </citation>
    <scope>NUCLEOTIDE SEQUENCE [LARGE SCALE GENOMIC DNA]</scope>
    <source>
        <strain evidence="2 3">BP 5553</strain>
    </source>
</reference>
<dbReference type="InterPro" id="IPR051678">
    <property type="entry name" value="AGP_Transferase"/>
</dbReference>
<dbReference type="OrthoDB" id="3564652at2759"/>